<evidence type="ECO:0000256" key="3">
    <source>
        <dbReference type="ARBA" id="ARBA00007726"/>
    </source>
</evidence>
<dbReference type="GO" id="GO:0006303">
    <property type="term" value="P:double-strand break repair via nonhomologous end joining"/>
    <property type="evidence" value="ECO:0007669"/>
    <property type="project" value="InterPro"/>
</dbReference>
<keyword evidence="15" id="KW-0233">DNA recombination</keyword>
<evidence type="ECO:0000313" key="24">
    <source>
        <dbReference type="Proteomes" id="UP001153618"/>
    </source>
</evidence>
<evidence type="ECO:0000256" key="21">
    <source>
        <dbReference type="SAM" id="MobiDB-lite"/>
    </source>
</evidence>
<keyword evidence="17" id="KW-0539">Nucleus</keyword>
<evidence type="ECO:0000256" key="12">
    <source>
        <dbReference type="ARBA" id="ARBA00022840"/>
    </source>
</evidence>
<dbReference type="FunFam" id="3.40.50.410:FF:000073">
    <property type="entry name" value="ATP-dependent DNA helicase II subunit 2"/>
    <property type="match status" value="1"/>
</dbReference>
<evidence type="ECO:0000256" key="5">
    <source>
        <dbReference type="ARBA" id="ARBA00012551"/>
    </source>
</evidence>
<accession>A0A9W4I128</accession>
<evidence type="ECO:0000256" key="10">
    <source>
        <dbReference type="ARBA" id="ARBA00022801"/>
    </source>
</evidence>
<feature type="compositionally biased region" description="Basic and acidic residues" evidence="21">
    <location>
        <begin position="60"/>
        <end position="73"/>
    </location>
</feature>
<dbReference type="Pfam" id="PF02735">
    <property type="entry name" value="Ku"/>
    <property type="match status" value="1"/>
</dbReference>
<evidence type="ECO:0000256" key="20">
    <source>
        <dbReference type="ARBA" id="ARBA00047995"/>
    </source>
</evidence>
<keyword evidence="11" id="KW-0347">Helicase</keyword>
<feature type="domain" description="Ku" evidence="22">
    <location>
        <begin position="323"/>
        <end position="460"/>
    </location>
</feature>
<dbReference type="Gene3D" id="2.40.290.10">
    <property type="match status" value="1"/>
</dbReference>
<dbReference type="GO" id="GO:0003684">
    <property type="term" value="F:damaged DNA binding"/>
    <property type="evidence" value="ECO:0007669"/>
    <property type="project" value="InterPro"/>
</dbReference>
<keyword evidence="14" id="KW-0238">DNA-binding</keyword>
<evidence type="ECO:0000256" key="8">
    <source>
        <dbReference type="ARBA" id="ARBA00022741"/>
    </source>
</evidence>
<comment type="caution">
    <text evidence="23">The sequence shown here is derived from an EMBL/GenBank/DDBJ whole genome shotgun (WGS) entry which is preliminary data.</text>
</comment>
<keyword evidence="10" id="KW-0378">Hydrolase</keyword>
<keyword evidence="24" id="KW-1185">Reference proteome</keyword>
<dbReference type="Gene3D" id="3.40.50.410">
    <property type="entry name" value="von Willebrand factor, type A domain"/>
    <property type="match status" value="1"/>
</dbReference>
<reference evidence="23" key="1">
    <citation type="submission" date="2021-07" db="EMBL/GenBank/DDBJ databases">
        <authorList>
            <person name="Branca A.L. A."/>
        </authorList>
    </citation>
    <scope>NUCLEOTIDE SEQUENCE</scope>
</reference>
<keyword evidence="8" id="KW-0547">Nucleotide-binding</keyword>
<dbReference type="AlphaFoldDB" id="A0A9W4I128"/>
<dbReference type="EMBL" id="CAJVOS010000040">
    <property type="protein sequence ID" value="CAG8185922.1"/>
    <property type="molecule type" value="Genomic_DNA"/>
</dbReference>
<dbReference type="FunFam" id="2.40.290.10:FF:000008">
    <property type="entry name" value="ATP-dependent DNA helicase II subunit 2"/>
    <property type="match status" value="1"/>
</dbReference>
<comment type="subunit">
    <text evidence="4">Heterodimer of Ku70 and Ku80.</text>
</comment>
<evidence type="ECO:0000256" key="1">
    <source>
        <dbReference type="ARBA" id="ARBA00004123"/>
    </source>
</evidence>
<organism evidence="23 24">
    <name type="scientific">Penicillium olsonii</name>
    <dbReference type="NCBI Taxonomy" id="99116"/>
    <lineage>
        <taxon>Eukaryota</taxon>
        <taxon>Fungi</taxon>
        <taxon>Dikarya</taxon>
        <taxon>Ascomycota</taxon>
        <taxon>Pezizomycotina</taxon>
        <taxon>Eurotiomycetes</taxon>
        <taxon>Eurotiomycetidae</taxon>
        <taxon>Eurotiales</taxon>
        <taxon>Aspergillaceae</taxon>
        <taxon>Penicillium</taxon>
    </lineage>
</organism>
<dbReference type="Gene3D" id="1.10.1600.10">
    <property type="match status" value="1"/>
</dbReference>
<evidence type="ECO:0000256" key="11">
    <source>
        <dbReference type="ARBA" id="ARBA00022806"/>
    </source>
</evidence>
<evidence type="ECO:0000256" key="6">
    <source>
        <dbReference type="ARBA" id="ARBA00021792"/>
    </source>
</evidence>
<dbReference type="SUPFAM" id="SSF101420">
    <property type="entry name" value="C-terminal domain of Ku80"/>
    <property type="match status" value="1"/>
</dbReference>
<dbReference type="SUPFAM" id="SSF100939">
    <property type="entry name" value="SPOC domain-like"/>
    <property type="match status" value="1"/>
</dbReference>
<dbReference type="InterPro" id="IPR005161">
    <property type="entry name" value="Ku_N"/>
</dbReference>
<evidence type="ECO:0000256" key="18">
    <source>
        <dbReference type="ARBA" id="ARBA00024890"/>
    </source>
</evidence>
<evidence type="ECO:0000256" key="15">
    <source>
        <dbReference type="ARBA" id="ARBA00023172"/>
    </source>
</evidence>
<evidence type="ECO:0000256" key="17">
    <source>
        <dbReference type="ARBA" id="ARBA00023242"/>
    </source>
</evidence>
<evidence type="ECO:0000256" key="19">
    <source>
        <dbReference type="ARBA" id="ARBA00031847"/>
    </source>
</evidence>
<gene>
    <name evidence="23" type="ORF">POLS_LOCUS7076</name>
</gene>
<feature type="compositionally biased region" description="Polar residues" evidence="21">
    <location>
        <begin position="288"/>
        <end position="316"/>
    </location>
</feature>
<comment type="similarity">
    <text evidence="3">Belongs to the ku80 family.</text>
</comment>
<protein>
    <recommendedName>
        <fullName evidence="6">ATP-dependent DNA helicase II subunit 2</fullName>
        <ecNumber evidence="5">3.6.4.12</ecNumber>
    </recommendedName>
    <alternativeName>
        <fullName evidence="19">ATP-dependent DNA helicase II subunit Ku80</fullName>
    </alternativeName>
</protein>
<evidence type="ECO:0000256" key="2">
    <source>
        <dbReference type="ARBA" id="ARBA00004574"/>
    </source>
</evidence>
<evidence type="ECO:0000256" key="14">
    <source>
        <dbReference type="ARBA" id="ARBA00023125"/>
    </source>
</evidence>
<dbReference type="PANTHER" id="PTHR12604:SF4">
    <property type="entry name" value="X-RAY REPAIR CROSS-COMPLEMENTING PROTEIN 5"/>
    <property type="match status" value="1"/>
</dbReference>
<dbReference type="OrthoDB" id="30826at2759"/>
<dbReference type="SUPFAM" id="SSF53300">
    <property type="entry name" value="vWA-like"/>
    <property type="match status" value="1"/>
</dbReference>
<proteinExistence type="inferred from homology"/>
<dbReference type="EC" id="3.6.4.12" evidence="5"/>
<comment type="subcellular location">
    <subcellularLocation>
        <location evidence="2">Chromosome</location>
        <location evidence="2">Telomere</location>
    </subcellularLocation>
    <subcellularLocation>
        <location evidence="1">Nucleus</location>
    </subcellularLocation>
</comment>
<dbReference type="GO" id="GO:0000723">
    <property type="term" value="P:telomere maintenance"/>
    <property type="evidence" value="ECO:0007669"/>
    <property type="project" value="InterPro"/>
</dbReference>
<evidence type="ECO:0000256" key="7">
    <source>
        <dbReference type="ARBA" id="ARBA00022454"/>
    </source>
</evidence>
<feature type="region of interest" description="Disordered" evidence="21">
    <location>
        <begin position="276"/>
        <end position="327"/>
    </location>
</feature>
<dbReference type="Pfam" id="PF08785">
    <property type="entry name" value="Ku_PK_bind"/>
    <property type="match status" value="1"/>
</dbReference>
<evidence type="ECO:0000313" key="23">
    <source>
        <dbReference type="EMBL" id="CAG8185922.1"/>
    </source>
</evidence>
<dbReference type="Pfam" id="PF03731">
    <property type="entry name" value="Ku_N"/>
    <property type="match status" value="1"/>
</dbReference>
<dbReference type="InterPro" id="IPR014893">
    <property type="entry name" value="Ku_PK_bind"/>
</dbReference>
<keyword evidence="9" id="KW-0227">DNA damage</keyword>
<sequence>MAEKEATVYVVDLGRSMGARRHDRPVTDLDWAMQYVWDKITATVATGRKTANVGVVGLRTDGESDRSSPREVSNEMPGTSNEQQDDESYSNISVLFQIGQVLMPDIRKLKELIKPSNTNRGDAISAIIVAMGMIIQFTRTNKFKRKIVLVTNGTGATSNDSYSDITSKMLEVGIELVILGADFDDAEYGVKEEDKDPHKAKNEELLQTFAADCEGMFGTLDQAVSELDIPRPKVTKSVVSFRGTLRLGDPEEYETALRIPVERFFRTAVAKPSSASSFVQRSGAEPGQDSTLGGQGPNANESLTSVRTSRTYQISDESAPGGKVDVERDDLAKGYEYGRTVVAIDQSDESITSLRTFAGLDLIGFIHEDKYERHMHMSNTNVIIPERGNDNASLALSSFIHALHEVESYAVARLVTKENKPPMVVLLAPSIEPDYECLIEVQLPYAEDVRSYRFPPLDKVVTISGKVMTEHRNLPDEKLKDAMSDYVDSMELEVKNDEGEIIEGVPIEDSFSPLLHRLDSAIRYRAIHPEDPILEPAERLTEFSHPPEEMISKSKSYLERLMSAADVKKVPPKAKGRKRQREAEKPLSGLDVDALLNLEPKRTRISTENAIPEFKQTLSRADSIEAIHDAVQQVATIIESQITHSLGHSNYDRVTEALRTMREELVDYEEPTIYNEFVRGLKEKMLAEKLGGDRTELWFFVRKGKLGLIDQNEVESSTVEESEAREVSIAHRRALSDTDLGIVPGSKLRLAVGVEYEFVKLLTPMTKTKIPLVSPLHLTTICLCSTCVVIPSRCLENTGLLVEE</sequence>
<evidence type="ECO:0000256" key="9">
    <source>
        <dbReference type="ARBA" id="ARBA00022763"/>
    </source>
</evidence>
<keyword evidence="16" id="KW-0234">DNA repair</keyword>
<dbReference type="GO" id="GO:0005524">
    <property type="term" value="F:ATP binding"/>
    <property type="evidence" value="ECO:0007669"/>
    <property type="project" value="UniProtKB-KW"/>
</dbReference>
<dbReference type="PANTHER" id="PTHR12604">
    <property type="entry name" value="KU AUTOANTIGEN DNA HELICASE"/>
    <property type="match status" value="1"/>
</dbReference>
<dbReference type="SMART" id="SM00559">
    <property type="entry name" value="Ku78"/>
    <property type="match status" value="1"/>
</dbReference>
<name>A0A9W4I128_PENOL</name>
<dbReference type="Proteomes" id="UP001153618">
    <property type="component" value="Unassembled WGS sequence"/>
</dbReference>
<dbReference type="GO" id="GO:0043564">
    <property type="term" value="C:Ku70:Ku80 complex"/>
    <property type="evidence" value="ECO:0007669"/>
    <property type="project" value="InterPro"/>
</dbReference>
<dbReference type="GO" id="GO:0000781">
    <property type="term" value="C:chromosome, telomeric region"/>
    <property type="evidence" value="ECO:0007669"/>
    <property type="project" value="UniProtKB-SubCell"/>
</dbReference>
<keyword evidence="13" id="KW-0779">Telomere</keyword>
<dbReference type="GO" id="GO:0016787">
    <property type="term" value="F:hydrolase activity"/>
    <property type="evidence" value="ECO:0007669"/>
    <property type="project" value="UniProtKB-KW"/>
</dbReference>
<dbReference type="InterPro" id="IPR006164">
    <property type="entry name" value="DNA_bd_Ku70/Ku80"/>
</dbReference>
<dbReference type="FunFam" id="1.10.1600.10:FF:000002">
    <property type="entry name" value="X-ray repair cross-complementing protein 5"/>
    <property type="match status" value="1"/>
</dbReference>
<dbReference type="InterPro" id="IPR016194">
    <property type="entry name" value="SPOC-like_C_dom_sf"/>
</dbReference>
<dbReference type="FunFam" id="1.25.40.240:FF:000002">
    <property type="entry name" value="ATP-dependent DNA helicase II subunit 2"/>
    <property type="match status" value="1"/>
</dbReference>
<keyword evidence="12" id="KW-0067">ATP-binding</keyword>
<comment type="catalytic activity">
    <reaction evidence="20">
        <text>ATP + H2O = ADP + phosphate + H(+)</text>
        <dbReference type="Rhea" id="RHEA:13065"/>
        <dbReference type="ChEBI" id="CHEBI:15377"/>
        <dbReference type="ChEBI" id="CHEBI:15378"/>
        <dbReference type="ChEBI" id="CHEBI:30616"/>
        <dbReference type="ChEBI" id="CHEBI:43474"/>
        <dbReference type="ChEBI" id="CHEBI:456216"/>
        <dbReference type="EC" id="3.6.4.12"/>
    </reaction>
</comment>
<dbReference type="InterPro" id="IPR036494">
    <property type="entry name" value="Ku_C_sf"/>
</dbReference>
<evidence type="ECO:0000256" key="13">
    <source>
        <dbReference type="ARBA" id="ARBA00022895"/>
    </source>
</evidence>
<evidence type="ECO:0000256" key="16">
    <source>
        <dbReference type="ARBA" id="ARBA00023204"/>
    </source>
</evidence>
<dbReference type="InterPro" id="IPR024193">
    <property type="entry name" value="Ku80"/>
</dbReference>
<keyword evidence="7" id="KW-0158">Chromosome</keyword>
<dbReference type="GO" id="GO:0003678">
    <property type="term" value="F:DNA helicase activity"/>
    <property type="evidence" value="ECO:0007669"/>
    <property type="project" value="UniProtKB-EC"/>
</dbReference>
<dbReference type="GO" id="GO:0042162">
    <property type="term" value="F:telomeric DNA binding"/>
    <property type="evidence" value="ECO:0007669"/>
    <property type="project" value="InterPro"/>
</dbReference>
<evidence type="ECO:0000259" key="22">
    <source>
        <dbReference type="SMART" id="SM00559"/>
    </source>
</evidence>
<dbReference type="Gene3D" id="1.25.40.240">
    <property type="entry name" value="Ku, C-terminal domain"/>
    <property type="match status" value="1"/>
</dbReference>
<dbReference type="GO" id="GO:0006310">
    <property type="term" value="P:DNA recombination"/>
    <property type="evidence" value="ECO:0007669"/>
    <property type="project" value="UniProtKB-KW"/>
</dbReference>
<dbReference type="GO" id="GO:0003690">
    <property type="term" value="F:double-stranded DNA binding"/>
    <property type="evidence" value="ECO:0007669"/>
    <property type="project" value="TreeGrafter"/>
</dbReference>
<dbReference type="CDD" id="cd00873">
    <property type="entry name" value="KU80"/>
    <property type="match status" value="1"/>
</dbReference>
<comment type="function">
    <text evidence="18">Single-stranded DNA-dependent ATP-dependent helicase. Involved in non-homologous end joining (NHEJ) DNA double strand break repair. DNA-binding is sequence-independent but has a high affinity to nicks in double-stranded DNA and to the ends of duplex DNA. Binds to naturally occurring chromosomal ends, and therefore provides chromosomal end protection. Required also for telomere recombination to repair telomeric ends in the absence of telomerase. KU70, of the KU70/KU80 heterodimer, binds to the stem loop of TLC1, the RNA component of telomerase. Involved in telomere maintenance. Interacts with telomeric repeats and subtelomeric sequences thereby controlling telomere length and protecting against subtelomeric rearrangement. Maintains telomeric chromatin, which is involved in silencing the expression of genes located at the telomere. Required for mating-type switching.</text>
</comment>
<feature type="region of interest" description="Disordered" evidence="21">
    <location>
        <begin position="57"/>
        <end position="87"/>
    </location>
</feature>
<dbReference type="InterPro" id="IPR036465">
    <property type="entry name" value="vWFA_dom_sf"/>
</dbReference>
<evidence type="ECO:0000256" key="4">
    <source>
        <dbReference type="ARBA" id="ARBA00011584"/>
    </source>
</evidence>